<dbReference type="AlphaFoldDB" id="G5IJI5"/>
<feature type="region of interest" description="Disordered" evidence="1">
    <location>
        <begin position="71"/>
        <end position="96"/>
    </location>
</feature>
<dbReference type="RefSeq" id="WP_006781654.1">
    <property type="nucleotide sequence ID" value="NZ_CP040506.1"/>
</dbReference>
<feature type="domain" description="Peptidase M56" evidence="3">
    <location>
        <begin position="8"/>
        <end position="304"/>
    </location>
</feature>
<dbReference type="PANTHER" id="PTHR34978:SF3">
    <property type="entry name" value="SLR0241 PROTEIN"/>
    <property type="match status" value="1"/>
</dbReference>
<dbReference type="InterPro" id="IPR052173">
    <property type="entry name" value="Beta-lactam_resp_regulator"/>
</dbReference>
<evidence type="ECO:0000259" key="3">
    <source>
        <dbReference type="Pfam" id="PF05569"/>
    </source>
</evidence>
<evidence type="ECO:0000313" key="5">
    <source>
        <dbReference type="Proteomes" id="UP000005384"/>
    </source>
</evidence>
<gene>
    <name evidence="4" type="ORF">HMPREF9473_03663</name>
</gene>
<keyword evidence="2" id="KW-1133">Transmembrane helix</keyword>
<dbReference type="HOGENOM" id="CLU_013716_4_1_9"/>
<feature type="transmembrane region" description="Helical" evidence="2">
    <location>
        <begin position="315"/>
        <end position="337"/>
    </location>
</feature>
<feature type="compositionally biased region" description="Low complexity" evidence="1">
    <location>
        <begin position="71"/>
        <end position="86"/>
    </location>
</feature>
<evidence type="ECO:0000256" key="1">
    <source>
        <dbReference type="SAM" id="MobiDB-lite"/>
    </source>
</evidence>
<accession>G5IJI5</accession>
<name>G5IJI5_9FIRM</name>
<dbReference type="Proteomes" id="UP000005384">
    <property type="component" value="Unassembled WGS sequence"/>
</dbReference>
<feature type="transmembrane region" description="Helical" evidence="2">
    <location>
        <begin position="6"/>
        <end position="25"/>
    </location>
</feature>
<dbReference type="EMBL" id="ADLN01000104">
    <property type="protein sequence ID" value="EHI58205.1"/>
    <property type="molecule type" value="Genomic_DNA"/>
</dbReference>
<keyword evidence="2" id="KW-0472">Membrane</keyword>
<dbReference type="CDD" id="cd07341">
    <property type="entry name" value="M56_BlaR1_MecR1_like"/>
    <property type="match status" value="1"/>
</dbReference>
<reference evidence="4 5" key="1">
    <citation type="submission" date="2011-08" db="EMBL/GenBank/DDBJ databases">
        <title>The Genome Sequence of Clostridium hathewayi WAL-18680.</title>
        <authorList>
            <consortium name="The Broad Institute Genome Sequencing Platform"/>
            <person name="Earl A."/>
            <person name="Ward D."/>
            <person name="Feldgarden M."/>
            <person name="Gevers D."/>
            <person name="Finegold S.M."/>
            <person name="Summanen P.H."/>
            <person name="Molitoris D.R."/>
            <person name="Song M."/>
            <person name="Daigneault M."/>
            <person name="Allen-Vercoe E."/>
            <person name="Young S.K."/>
            <person name="Zeng Q."/>
            <person name="Gargeya S."/>
            <person name="Fitzgerald M."/>
            <person name="Haas B."/>
            <person name="Abouelleil A."/>
            <person name="Alvarado L."/>
            <person name="Arachchi H.M."/>
            <person name="Berlin A."/>
            <person name="Brown A."/>
            <person name="Chapman S.B."/>
            <person name="Chen Z."/>
            <person name="Dunbar C."/>
            <person name="Freedman E."/>
            <person name="Gearin G."/>
            <person name="Gellesch M."/>
            <person name="Goldberg J."/>
            <person name="Griggs A."/>
            <person name="Gujja S."/>
            <person name="Heiman D."/>
            <person name="Howarth C."/>
            <person name="Larson L."/>
            <person name="Lui A."/>
            <person name="MacDonald P.J.P."/>
            <person name="Montmayeur A."/>
            <person name="Murphy C."/>
            <person name="Neiman D."/>
            <person name="Pearson M."/>
            <person name="Priest M."/>
            <person name="Roberts A."/>
            <person name="Saif S."/>
            <person name="Shea T."/>
            <person name="Shenoy N."/>
            <person name="Sisk P."/>
            <person name="Stolte C."/>
            <person name="Sykes S."/>
            <person name="Wortman J."/>
            <person name="Nusbaum C."/>
            <person name="Birren B."/>
        </authorList>
    </citation>
    <scope>NUCLEOTIDE SEQUENCE [LARGE SCALE GENOMIC DNA]</scope>
    <source>
        <strain evidence="4 5">WAL-18680</strain>
    </source>
</reference>
<dbReference type="PANTHER" id="PTHR34978">
    <property type="entry name" value="POSSIBLE SENSOR-TRANSDUCER PROTEIN BLAR"/>
    <property type="match status" value="1"/>
</dbReference>
<comment type="caution">
    <text evidence="4">The sequence shown here is derived from an EMBL/GenBank/DDBJ whole genome shotgun (WGS) entry which is preliminary data.</text>
</comment>
<evidence type="ECO:0000313" key="4">
    <source>
        <dbReference type="EMBL" id="EHI58205.1"/>
    </source>
</evidence>
<dbReference type="PATRIC" id="fig|742737.3.peg.3641"/>
<keyword evidence="2" id="KW-0812">Transmembrane</keyword>
<protein>
    <recommendedName>
        <fullName evidence="3">Peptidase M56 domain-containing protein</fullName>
    </recommendedName>
</protein>
<keyword evidence="5" id="KW-1185">Reference proteome</keyword>
<proteinExistence type="predicted"/>
<evidence type="ECO:0000256" key="2">
    <source>
        <dbReference type="SAM" id="Phobius"/>
    </source>
</evidence>
<feature type="transmembrane region" description="Helical" evidence="2">
    <location>
        <begin position="37"/>
        <end position="54"/>
    </location>
</feature>
<dbReference type="Pfam" id="PF05569">
    <property type="entry name" value="Peptidase_M56"/>
    <property type="match status" value="1"/>
</dbReference>
<sequence length="438" mass="48981">MNDVFKVFLSLSLSGSLMILILFLGRHFWKDRISRQWQYYIWLLVIARLLLPFAPEMNLVGHVLQTVDSTSSQTEPQPQQWPIQEQDGNSRPQSQAFDSQPIQDIVTLLANHLWLVWLVAALLLLVRKITVYQSFVHYVKAGWKLVDDVELLDHFSVLAGEAGVKMPVELGVNPLISSPLLIGFFRPCIVLPGTDISEHDFRYTVLHELTHCRRRDMFYKWLVQVTVCLHWFNPLVYVMSREINRACEFSCDEAVIKTLEDGGPQEYGRTLLHAMNQAGTYGETLASVTLNENKEMLKERIGAIMSAKKKSGLRTAGTLLLTVMLLCAAAFTGAYAATAEDGVPDGVVINLTNNPGQTNIIHSSSFEAEDGQVLTLEIKSNVKGSVDLFLFSPSYEEQRITIGGSDETRTVSLSKGTWAYNCTGFFDSGDITIVGTIQ</sequence>
<feature type="compositionally biased region" description="Polar residues" evidence="1">
    <location>
        <begin position="87"/>
        <end position="96"/>
    </location>
</feature>
<dbReference type="InterPro" id="IPR008756">
    <property type="entry name" value="Peptidase_M56"/>
</dbReference>
<organism evidence="4 5">
    <name type="scientific">Hungatella hathewayi WAL-18680</name>
    <dbReference type="NCBI Taxonomy" id="742737"/>
    <lineage>
        <taxon>Bacteria</taxon>
        <taxon>Bacillati</taxon>
        <taxon>Bacillota</taxon>
        <taxon>Clostridia</taxon>
        <taxon>Lachnospirales</taxon>
        <taxon>Lachnospiraceae</taxon>
        <taxon>Hungatella</taxon>
    </lineage>
</organism>
<feature type="transmembrane region" description="Helical" evidence="2">
    <location>
        <begin position="105"/>
        <end position="126"/>
    </location>
</feature>
<dbReference type="OrthoDB" id="9762883at2"/>